<dbReference type="CDD" id="cd00093">
    <property type="entry name" value="HTH_XRE"/>
    <property type="match status" value="1"/>
</dbReference>
<gene>
    <name evidence="3" type="ORF">D7D94_08645</name>
</gene>
<dbReference type="Proteomes" id="UP000422989">
    <property type="component" value="Chromosome"/>
</dbReference>
<evidence type="ECO:0000259" key="2">
    <source>
        <dbReference type="PROSITE" id="PS50943"/>
    </source>
</evidence>
<dbReference type="RefSeq" id="WP_156242230.1">
    <property type="nucleotide sequence ID" value="NZ_BAAAZL010000004.1"/>
</dbReference>
<sequence length="91" mass="10001">MPRVPSAAVAYVGERIADYRRRQTMTQDQLAERSEIDSSNIRSYESGRSMMNIHSLVRISAALGVEPGDLLDGLTPEMFAVSSTDGRRKAG</sequence>
<dbReference type="SUPFAM" id="SSF47413">
    <property type="entry name" value="lambda repressor-like DNA-binding domains"/>
    <property type="match status" value="1"/>
</dbReference>
<dbReference type="EMBL" id="CP032550">
    <property type="protein sequence ID" value="QGU27729.1"/>
    <property type="molecule type" value="Genomic_DNA"/>
</dbReference>
<evidence type="ECO:0000256" key="1">
    <source>
        <dbReference type="ARBA" id="ARBA00023125"/>
    </source>
</evidence>
<dbReference type="Pfam" id="PF12844">
    <property type="entry name" value="HTH_19"/>
    <property type="match status" value="1"/>
</dbReference>
<dbReference type="GO" id="GO:0003677">
    <property type="term" value="F:DNA binding"/>
    <property type="evidence" value="ECO:0007669"/>
    <property type="project" value="UniProtKB-KW"/>
</dbReference>
<dbReference type="PANTHER" id="PTHR46797">
    <property type="entry name" value="HTH-TYPE TRANSCRIPTIONAL REGULATOR"/>
    <property type="match status" value="1"/>
</dbReference>
<dbReference type="SMART" id="SM00530">
    <property type="entry name" value="HTH_XRE"/>
    <property type="match status" value="1"/>
</dbReference>
<dbReference type="AlphaFoldDB" id="A0A6I6E1A6"/>
<keyword evidence="4" id="KW-1185">Reference proteome</keyword>
<dbReference type="PANTHER" id="PTHR46797:SF1">
    <property type="entry name" value="METHYLPHOSPHONATE SYNTHASE"/>
    <property type="match status" value="1"/>
</dbReference>
<dbReference type="Gene3D" id="1.10.260.40">
    <property type="entry name" value="lambda repressor-like DNA-binding domains"/>
    <property type="match status" value="1"/>
</dbReference>
<feature type="domain" description="HTH cro/C1-type" evidence="2">
    <location>
        <begin position="16"/>
        <end position="70"/>
    </location>
</feature>
<dbReference type="InterPro" id="IPR001387">
    <property type="entry name" value="Cro/C1-type_HTH"/>
</dbReference>
<dbReference type="KEGG" id="moj:D7D94_08645"/>
<proteinExistence type="predicted"/>
<dbReference type="GO" id="GO:0005829">
    <property type="term" value="C:cytosol"/>
    <property type="evidence" value="ECO:0007669"/>
    <property type="project" value="TreeGrafter"/>
</dbReference>
<dbReference type="PROSITE" id="PS50943">
    <property type="entry name" value="HTH_CROC1"/>
    <property type="match status" value="1"/>
</dbReference>
<reference evidence="3 4" key="1">
    <citation type="submission" date="2018-09" db="EMBL/GenBank/DDBJ databases">
        <title>Whole genome sequencing of Microbacterium oryzae strain MB-10T.</title>
        <authorList>
            <person name="Das S.K."/>
        </authorList>
    </citation>
    <scope>NUCLEOTIDE SEQUENCE [LARGE SCALE GENOMIC DNA]</scope>
    <source>
        <strain evidence="3 4">MB-10</strain>
    </source>
</reference>
<protein>
    <submittedName>
        <fullName evidence="3">XRE family transcriptional regulator</fullName>
    </submittedName>
</protein>
<dbReference type="OrthoDB" id="9814553at2"/>
<evidence type="ECO:0000313" key="3">
    <source>
        <dbReference type="EMBL" id="QGU27729.1"/>
    </source>
</evidence>
<dbReference type="InterPro" id="IPR010982">
    <property type="entry name" value="Lambda_DNA-bd_dom_sf"/>
</dbReference>
<name>A0A6I6E1A6_9MICO</name>
<dbReference type="InterPro" id="IPR050807">
    <property type="entry name" value="TransReg_Diox_bact_type"/>
</dbReference>
<dbReference type="GO" id="GO:0003700">
    <property type="term" value="F:DNA-binding transcription factor activity"/>
    <property type="evidence" value="ECO:0007669"/>
    <property type="project" value="TreeGrafter"/>
</dbReference>
<organism evidence="3 4">
    <name type="scientific">Microbacterium oryzae</name>
    <dbReference type="NCBI Taxonomy" id="743009"/>
    <lineage>
        <taxon>Bacteria</taxon>
        <taxon>Bacillati</taxon>
        <taxon>Actinomycetota</taxon>
        <taxon>Actinomycetes</taxon>
        <taxon>Micrococcales</taxon>
        <taxon>Microbacteriaceae</taxon>
        <taxon>Microbacterium</taxon>
    </lineage>
</organism>
<keyword evidence="1" id="KW-0238">DNA-binding</keyword>
<evidence type="ECO:0000313" key="4">
    <source>
        <dbReference type="Proteomes" id="UP000422989"/>
    </source>
</evidence>
<accession>A0A6I6E1A6</accession>